<name>A0A8H3XJU6_GIGMA</name>
<proteinExistence type="predicted"/>
<dbReference type="AlphaFoldDB" id="A0A8H3XJU6"/>
<sequence length="205" mass="23750">MCNQDFPVGHSIINIIIRAFEILGDPWILTVNINGVEGYIGILEVVGNAIVEDYVKMIANRDKILKAMRLALFQLEQTLRNNGISDENQFKHNLETFRILVDRVYLVDEIDLSLIIPDTSMQLFLIEDIIKKLLAFRGLHAHVKYLNTWIKIQLREIAFASRRHLRRITTAVDSPQIPTNIRHRLTCIKALLRNRLEYFTQNCGV</sequence>
<dbReference type="OrthoDB" id="2444537at2759"/>
<evidence type="ECO:0000313" key="1">
    <source>
        <dbReference type="EMBL" id="KAF0466403.1"/>
    </source>
</evidence>
<reference evidence="1 2" key="1">
    <citation type="journal article" date="2019" name="Environ. Microbiol.">
        <title>At the nexus of three kingdoms: the genome of the mycorrhizal fungus Gigaspora margarita provides insights into plant, endobacterial and fungal interactions.</title>
        <authorList>
            <person name="Venice F."/>
            <person name="Ghignone S."/>
            <person name="Salvioli di Fossalunga A."/>
            <person name="Amselem J."/>
            <person name="Novero M."/>
            <person name="Xianan X."/>
            <person name="Sedzielewska Toro K."/>
            <person name="Morin E."/>
            <person name="Lipzen A."/>
            <person name="Grigoriev I.V."/>
            <person name="Henrissat B."/>
            <person name="Martin F.M."/>
            <person name="Bonfante P."/>
        </authorList>
    </citation>
    <scope>NUCLEOTIDE SEQUENCE [LARGE SCALE GENOMIC DNA]</scope>
    <source>
        <strain evidence="1 2">BEG34</strain>
    </source>
</reference>
<dbReference type="EMBL" id="WTPW01000963">
    <property type="protein sequence ID" value="KAF0466403.1"/>
    <property type="molecule type" value="Genomic_DNA"/>
</dbReference>
<keyword evidence="2" id="KW-1185">Reference proteome</keyword>
<organism evidence="1 2">
    <name type="scientific">Gigaspora margarita</name>
    <dbReference type="NCBI Taxonomy" id="4874"/>
    <lineage>
        <taxon>Eukaryota</taxon>
        <taxon>Fungi</taxon>
        <taxon>Fungi incertae sedis</taxon>
        <taxon>Mucoromycota</taxon>
        <taxon>Glomeromycotina</taxon>
        <taxon>Glomeromycetes</taxon>
        <taxon>Diversisporales</taxon>
        <taxon>Gigasporaceae</taxon>
        <taxon>Gigaspora</taxon>
    </lineage>
</organism>
<accession>A0A8H3XJU6</accession>
<evidence type="ECO:0000313" key="2">
    <source>
        <dbReference type="Proteomes" id="UP000439903"/>
    </source>
</evidence>
<comment type="caution">
    <text evidence="1">The sequence shown here is derived from an EMBL/GenBank/DDBJ whole genome shotgun (WGS) entry which is preliminary data.</text>
</comment>
<gene>
    <name evidence="1" type="ORF">F8M41_026162</name>
</gene>
<dbReference type="Proteomes" id="UP000439903">
    <property type="component" value="Unassembled WGS sequence"/>
</dbReference>
<protein>
    <submittedName>
        <fullName evidence="1">Uncharacterized protein</fullName>
    </submittedName>
</protein>